<dbReference type="EMBL" id="JBHTAS010000001">
    <property type="protein sequence ID" value="MFC7142001.1"/>
    <property type="molecule type" value="Genomic_DNA"/>
</dbReference>
<dbReference type="InterPro" id="IPR006311">
    <property type="entry name" value="TAT_signal"/>
</dbReference>
<dbReference type="RefSeq" id="WP_274323077.1">
    <property type="nucleotide sequence ID" value="NZ_CP118158.1"/>
</dbReference>
<dbReference type="Proteomes" id="UP001596432">
    <property type="component" value="Unassembled WGS sequence"/>
</dbReference>
<evidence type="ECO:0000313" key="2">
    <source>
        <dbReference type="EMBL" id="MFC7142001.1"/>
    </source>
</evidence>
<feature type="region of interest" description="Disordered" evidence="1">
    <location>
        <begin position="194"/>
        <end position="215"/>
    </location>
</feature>
<dbReference type="GeneID" id="78822333"/>
<organism evidence="2 3">
    <name type="scientific">Halosimplex aquaticum</name>
    <dbReference type="NCBI Taxonomy" id="3026162"/>
    <lineage>
        <taxon>Archaea</taxon>
        <taxon>Methanobacteriati</taxon>
        <taxon>Methanobacteriota</taxon>
        <taxon>Stenosarchaea group</taxon>
        <taxon>Halobacteria</taxon>
        <taxon>Halobacteriales</taxon>
        <taxon>Haloarculaceae</taxon>
        <taxon>Halosimplex</taxon>
    </lineage>
</organism>
<dbReference type="InterPro" id="IPR011044">
    <property type="entry name" value="Quino_amine_DH_bsu"/>
</dbReference>
<dbReference type="PROSITE" id="PS51257">
    <property type="entry name" value="PROKAR_LIPOPROTEIN"/>
    <property type="match status" value="1"/>
</dbReference>
<name>A0ABD5Y8G7_9EURY</name>
<proteinExistence type="predicted"/>
<evidence type="ECO:0000313" key="3">
    <source>
        <dbReference type="Proteomes" id="UP001596432"/>
    </source>
</evidence>
<accession>A0ABD5Y8G7</accession>
<keyword evidence="3" id="KW-1185">Reference proteome</keyword>
<comment type="caution">
    <text evidence="2">The sequence shown here is derived from an EMBL/GenBank/DDBJ whole genome shotgun (WGS) entry which is preliminary data.</text>
</comment>
<dbReference type="SUPFAM" id="SSF50969">
    <property type="entry name" value="YVTN repeat-like/Quinoprotein amine dehydrogenase"/>
    <property type="match status" value="1"/>
</dbReference>
<gene>
    <name evidence="2" type="ORF">ACFQMA_19465</name>
</gene>
<evidence type="ECO:0000256" key="1">
    <source>
        <dbReference type="SAM" id="MobiDB-lite"/>
    </source>
</evidence>
<protein>
    <recommendedName>
        <fullName evidence="4">PQQ-like domain-containing protein</fullName>
    </recommendedName>
</protein>
<dbReference type="PROSITE" id="PS51318">
    <property type="entry name" value="TAT"/>
    <property type="match status" value="1"/>
</dbReference>
<dbReference type="AlphaFoldDB" id="A0ABD5Y8G7"/>
<evidence type="ECO:0008006" key="4">
    <source>
        <dbReference type="Google" id="ProtNLM"/>
    </source>
</evidence>
<reference evidence="2 3" key="1">
    <citation type="journal article" date="2019" name="Int. J. Syst. Evol. Microbiol.">
        <title>The Global Catalogue of Microorganisms (GCM) 10K type strain sequencing project: providing services to taxonomists for standard genome sequencing and annotation.</title>
        <authorList>
            <consortium name="The Broad Institute Genomics Platform"/>
            <consortium name="The Broad Institute Genome Sequencing Center for Infectious Disease"/>
            <person name="Wu L."/>
            <person name="Ma J."/>
        </authorList>
    </citation>
    <scope>NUCLEOTIDE SEQUENCE [LARGE SCALE GENOMIC DNA]</scope>
    <source>
        <strain evidence="2 3">XZYJT29</strain>
    </source>
</reference>
<sequence length="330" mass="33585">MPSKDLSSRRAFLLGGASALAAGLAGCGGRSVKHGWLDVGAPVDGTLRDVVVTTAGPHAVGESGAIVARRSDTWETVVSDGPAGQSTGLYGVDVTDDGRRLWVAGSGGAAGAYDPASGEMIDFSGPAGNTSTWTDVAVSGRAGSERIALLNGSGELLAGRAREGTVRWSEVTKPTGGVSGTAVDAVGRTTVVTDSGGGVYGHTGPIDPTKPDEPGWKTVGIRGVETSLRDLVAVAPDQVEVVTDDGTSYRYDGQSWFRTDVADGSLHAIDRRGGNALTAGVDGAIYEVSNHQWERAETPTSNTLHGCAVATDSYADVAVGAGATILERFG</sequence>